<evidence type="ECO:0000313" key="3">
    <source>
        <dbReference type="Proteomes" id="UP000295334"/>
    </source>
</evidence>
<dbReference type="AlphaFoldDB" id="A0A4R1BK60"/>
<gene>
    <name evidence="2" type="ORF">EPD60_05230</name>
</gene>
<comment type="caution">
    <text evidence="2">The sequence shown here is derived from an EMBL/GenBank/DDBJ whole genome shotgun (WGS) entry which is preliminary data.</text>
</comment>
<dbReference type="Proteomes" id="UP000295334">
    <property type="component" value="Unassembled WGS sequence"/>
</dbReference>
<feature type="chain" id="PRO_5020277014" description="Tetratricopeptide repeat protein" evidence="1">
    <location>
        <begin position="21"/>
        <end position="279"/>
    </location>
</feature>
<name>A0A4R1BK60_9BACT</name>
<protein>
    <recommendedName>
        <fullName evidence="4">Tetratricopeptide repeat protein</fullName>
    </recommendedName>
</protein>
<dbReference type="EMBL" id="SJZI01000008">
    <property type="protein sequence ID" value="TCJ17598.1"/>
    <property type="molecule type" value="Genomic_DNA"/>
</dbReference>
<feature type="signal peptide" evidence="1">
    <location>
        <begin position="1"/>
        <end position="20"/>
    </location>
</feature>
<evidence type="ECO:0000256" key="1">
    <source>
        <dbReference type="SAM" id="SignalP"/>
    </source>
</evidence>
<dbReference type="SUPFAM" id="SSF81901">
    <property type="entry name" value="HCP-like"/>
    <property type="match status" value="1"/>
</dbReference>
<organism evidence="2 3">
    <name type="scientific">Flaviaesturariibacter flavus</name>
    <dbReference type="NCBI Taxonomy" id="2502780"/>
    <lineage>
        <taxon>Bacteria</taxon>
        <taxon>Pseudomonadati</taxon>
        <taxon>Bacteroidota</taxon>
        <taxon>Chitinophagia</taxon>
        <taxon>Chitinophagales</taxon>
        <taxon>Chitinophagaceae</taxon>
        <taxon>Flaviaestuariibacter</taxon>
    </lineage>
</organism>
<dbReference type="Gene3D" id="1.25.40.10">
    <property type="entry name" value="Tetratricopeptide repeat domain"/>
    <property type="match status" value="1"/>
</dbReference>
<dbReference type="OrthoDB" id="667219at2"/>
<evidence type="ECO:0000313" key="2">
    <source>
        <dbReference type="EMBL" id="TCJ17598.1"/>
    </source>
</evidence>
<dbReference type="InterPro" id="IPR011990">
    <property type="entry name" value="TPR-like_helical_dom_sf"/>
</dbReference>
<keyword evidence="1" id="KW-0732">Signal</keyword>
<evidence type="ECO:0008006" key="4">
    <source>
        <dbReference type="Google" id="ProtNLM"/>
    </source>
</evidence>
<sequence>MYRRFITAALALFSLVPARAQGKWERMQEEADRQFNDSNFVAATKLYRTVARRTGNDALFGHALYNLGVTYYRRNLPDSAKECFRRLLFFDLDEFDRGGRGEGIMGEPYAQYKHNSCEMLATIALKESDYGLALEYIRKFDVEYPYQHFCGNEYKAFDYYLATMYARAYCGLGDTARAISVLLPHVFDEGLASNAAVLRLLLPLLRSRYDLAQLSGELYEAAGRLQTGSEKINGRSYERTWVAFLNQKIEVTGVLSFGSQGNRTENIRESEFMKQLKAR</sequence>
<reference evidence="2 3" key="1">
    <citation type="submission" date="2019-03" db="EMBL/GenBank/DDBJ databases">
        <authorList>
            <person name="Kim M.K.M."/>
        </authorList>
    </citation>
    <scope>NUCLEOTIDE SEQUENCE [LARGE SCALE GENOMIC DNA]</scope>
    <source>
        <strain evidence="2 3">17J68-12</strain>
    </source>
</reference>
<keyword evidence="3" id="KW-1185">Reference proteome</keyword>
<dbReference type="RefSeq" id="WP_131447565.1">
    <property type="nucleotide sequence ID" value="NZ_SJZI01000008.1"/>
</dbReference>
<proteinExistence type="predicted"/>
<accession>A0A4R1BK60</accession>